<feature type="transmembrane region" description="Helical" evidence="7">
    <location>
        <begin position="253"/>
        <end position="274"/>
    </location>
</feature>
<keyword evidence="3" id="KW-1003">Cell membrane</keyword>
<evidence type="ECO:0000256" key="2">
    <source>
        <dbReference type="ARBA" id="ARBA00022448"/>
    </source>
</evidence>
<comment type="subcellular location">
    <subcellularLocation>
        <location evidence="1 7">Cell membrane</location>
        <topology evidence="1 7">Multi-pass membrane protein</topology>
    </subcellularLocation>
</comment>
<feature type="transmembrane region" description="Helical" evidence="7">
    <location>
        <begin position="12"/>
        <end position="32"/>
    </location>
</feature>
<dbReference type="PROSITE" id="PS50928">
    <property type="entry name" value="ABC_TM1"/>
    <property type="match status" value="1"/>
</dbReference>
<dbReference type="InterPro" id="IPR000515">
    <property type="entry name" value="MetI-like"/>
</dbReference>
<name>A0A4P6M0F7_9FIRM</name>
<evidence type="ECO:0000256" key="6">
    <source>
        <dbReference type="ARBA" id="ARBA00023136"/>
    </source>
</evidence>
<evidence type="ECO:0000256" key="5">
    <source>
        <dbReference type="ARBA" id="ARBA00022989"/>
    </source>
</evidence>
<feature type="transmembrane region" description="Helical" evidence="7">
    <location>
        <begin position="196"/>
        <end position="215"/>
    </location>
</feature>
<evidence type="ECO:0000256" key="1">
    <source>
        <dbReference type="ARBA" id="ARBA00004651"/>
    </source>
</evidence>
<gene>
    <name evidence="9" type="primary">araP_17</name>
    <name evidence="9" type="ORF">PMF13cell1_03325</name>
</gene>
<feature type="domain" description="ABC transmembrane type-1" evidence="8">
    <location>
        <begin position="70"/>
        <end position="273"/>
    </location>
</feature>
<evidence type="ECO:0000313" key="10">
    <source>
        <dbReference type="Proteomes" id="UP000289794"/>
    </source>
</evidence>
<dbReference type="InterPro" id="IPR035906">
    <property type="entry name" value="MetI-like_sf"/>
</dbReference>
<dbReference type="AlphaFoldDB" id="A0A4P6M0F7"/>
<evidence type="ECO:0000256" key="4">
    <source>
        <dbReference type="ARBA" id="ARBA00022692"/>
    </source>
</evidence>
<dbReference type="RefSeq" id="WP_130181421.1">
    <property type="nucleotide sequence ID" value="NZ_CP035945.1"/>
</dbReference>
<keyword evidence="6 7" id="KW-0472">Membrane</keyword>
<dbReference type="SUPFAM" id="SSF161098">
    <property type="entry name" value="MetI-like"/>
    <property type="match status" value="1"/>
</dbReference>
<dbReference type="Proteomes" id="UP000289794">
    <property type="component" value="Chromosome"/>
</dbReference>
<dbReference type="GO" id="GO:0005886">
    <property type="term" value="C:plasma membrane"/>
    <property type="evidence" value="ECO:0007669"/>
    <property type="project" value="UniProtKB-SubCell"/>
</dbReference>
<accession>A0A4P6M0F7</accession>
<protein>
    <submittedName>
        <fullName evidence="9">L-arabinose transport system permease protein AraP</fullName>
    </submittedName>
</protein>
<comment type="similarity">
    <text evidence="7">Belongs to the binding-protein-dependent transport system permease family.</text>
</comment>
<reference evidence="9 10" key="1">
    <citation type="submission" date="2019-01" db="EMBL/GenBank/DDBJ databases">
        <title>PMF-metabolizing Aryl O-demethylase.</title>
        <authorList>
            <person name="Kim M."/>
        </authorList>
    </citation>
    <scope>NUCLEOTIDE SEQUENCE [LARGE SCALE GENOMIC DNA]</scope>
    <source>
        <strain evidence="9 10">PMF1</strain>
    </source>
</reference>
<organism evidence="9 10">
    <name type="scientific">Blautia producta</name>
    <dbReference type="NCBI Taxonomy" id="33035"/>
    <lineage>
        <taxon>Bacteria</taxon>
        <taxon>Bacillati</taxon>
        <taxon>Bacillota</taxon>
        <taxon>Clostridia</taxon>
        <taxon>Lachnospirales</taxon>
        <taxon>Lachnospiraceae</taxon>
        <taxon>Blautia</taxon>
    </lineage>
</organism>
<dbReference type="PANTHER" id="PTHR43227:SF7">
    <property type="entry name" value="ARABINOOLIGOSACCHARIDES TRANSPORT SYSTEM PERMEASE PROTEIN ARAP"/>
    <property type="match status" value="1"/>
</dbReference>
<evidence type="ECO:0000259" key="8">
    <source>
        <dbReference type="PROSITE" id="PS50928"/>
    </source>
</evidence>
<dbReference type="GO" id="GO:0055085">
    <property type="term" value="P:transmembrane transport"/>
    <property type="evidence" value="ECO:0007669"/>
    <property type="project" value="InterPro"/>
</dbReference>
<feature type="transmembrane region" description="Helical" evidence="7">
    <location>
        <begin position="107"/>
        <end position="127"/>
    </location>
</feature>
<feature type="transmembrane region" description="Helical" evidence="7">
    <location>
        <begin position="147"/>
        <end position="170"/>
    </location>
</feature>
<dbReference type="KEGG" id="bpro:PMF13cell1_03325"/>
<dbReference type="PANTHER" id="PTHR43227">
    <property type="entry name" value="BLL4140 PROTEIN"/>
    <property type="match status" value="1"/>
</dbReference>
<keyword evidence="4 7" id="KW-0812">Transmembrane</keyword>
<sequence length="284" mass="31961">MKRQKIKLELVDFSFLLPSLAVFLFIILIPLLSGVRYTFTDWDGMSAVKNFVGFKNYITVFKDKDLLLPIGNTVLFTVVTMIAINAVGLGLAMLVEKEFRGINIIKSTIFIPLVISLVLVSQMWMYVYSDFFSLFGLKSPLISRKTVMLGLCLMSIWRESGLAMLIYLAALKGIPSDVREAAVMDGANFWQRFKNVTVPFLAPAFTYCIPLWMAAGLRQFDYSCVATGGGPGNASESIAYYIYNYLFPYNKVGYGQTVAFIYLIICIVISNLVTRALRKREIEL</sequence>
<dbReference type="Gene3D" id="1.10.3720.10">
    <property type="entry name" value="MetI-like"/>
    <property type="match status" value="1"/>
</dbReference>
<dbReference type="Pfam" id="PF00528">
    <property type="entry name" value="BPD_transp_1"/>
    <property type="match status" value="1"/>
</dbReference>
<proteinExistence type="inferred from homology"/>
<dbReference type="EMBL" id="CP035945">
    <property type="protein sequence ID" value="QBE97762.1"/>
    <property type="molecule type" value="Genomic_DNA"/>
</dbReference>
<keyword evidence="2 7" id="KW-0813">Transport</keyword>
<keyword evidence="5 7" id="KW-1133">Transmembrane helix</keyword>
<evidence type="ECO:0000313" key="9">
    <source>
        <dbReference type="EMBL" id="QBE97762.1"/>
    </source>
</evidence>
<dbReference type="CDD" id="cd06261">
    <property type="entry name" value="TM_PBP2"/>
    <property type="match status" value="1"/>
</dbReference>
<feature type="transmembrane region" description="Helical" evidence="7">
    <location>
        <begin position="74"/>
        <end position="95"/>
    </location>
</feature>
<evidence type="ECO:0000256" key="3">
    <source>
        <dbReference type="ARBA" id="ARBA00022475"/>
    </source>
</evidence>
<evidence type="ECO:0000256" key="7">
    <source>
        <dbReference type="RuleBase" id="RU363032"/>
    </source>
</evidence>
<dbReference type="InterPro" id="IPR050809">
    <property type="entry name" value="UgpAE/MalFG_permease"/>
</dbReference>